<dbReference type="InterPro" id="IPR052069">
    <property type="entry name" value="Ca-reg_mRNA-binding_domain"/>
</dbReference>
<evidence type="ECO:0000256" key="1">
    <source>
        <dbReference type="ARBA" id="ARBA00022553"/>
    </source>
</evidence>
<dbReference type="SMART" id="SM00357">
    <property type="entry name" value="CSP"/>
    <property type="match status" value="1"/>
</dbReference>
<gene>
    <name evidence="4" type="ORF">Ga0061064_0479</name>
</gene>
<keyword evidence="2" id="KW-0812">Transmembrane</keyword>
<dbReference type="Proteomes" id="UP000182598">
    <property type="component" value="Unassembled WGS sequence"/>
</dbReference>
<dbReference type="InterPro" id="IPR012340">
    <property type="entry name" value="NA-bd_OB-fold"/>
</dbReference>
<dbReference type="GO" id="GO:0043488">
    <property type="term" value="P:regulation of mRNA stability"/>
    <property type="evidence" value="ECO:0007669"/>
    <property type="project" value="TreeGrafter"/>
</dbReference>
<organism evidence="4 5">
    <name type="scientific">Pseudidiomarina woesei</name>
    <dbReference type="NCBI Taxonomy" id="1381080"/>
    <lineage>
        <taxon>Bacteria</taxon>
        <taxon>Pseudomonadati</taxon>
        <taxon>Pseudomonadota</taxon>
        <taxon>Gammaproteobacteria</taxon>
        <taxon>Alteromonadales</taxon>
        <taxon>Idiomarinaceae</taxon>
        <taxon>Pseudidiomarina</taxon>
    </lineage>
</organism>
<keyword evidence="2" id="KW-1133">Transmembrane helix</keyword>
<dbReference type="Gene3D" id="2.40.50.140">
    <property type="entry name" value="Nucleic acid-binding proteins"/>
    <property type="match status" value="1"/>
</dbReference>
<feature type="transmembrane region" description="Helical" evidence="2">
    <location>
        <begin position="168"/>
        <end position="186"/>
    </location>
</feature>
<keyword evidence="2" id="KW-0472">Membrane</keyword>
<dbReference type="GO" id="GO:0003730">
    <property type="term" value="F:mRNA 3'-UTR binding"/>
    <property type="evidence" value="ECO:0007669"/>
    <property type="project" value="TreeGrafter"/>
</dbReference>
<evidence type="ECO:0000313" key="5">
    <source>
        <dbReference type="Proteomes" id="UP000182598"/>
    </source>
</evidence>
<feature type="transmembrane region" description="Helical" evidence="2">
    <location>
        <begin position="75"/>
        <end position="97"/>
    </location>
</feature>
<keyword evidence="1" id="KW-0597">Phosphoprotein</keyword>
<dbReference type="Pfam" id="PF00313">
    <property type="entry name" value="CSD"/>
    <property type="match status" value="1"/>
</dbReference>
<name>A0A0K6GX63_9GAMM</name>
<dbReference type="SUPFAM" id="SSF50249">
    <property type="entry name" value="Nucleic acid-binding proteins"/>
    <property type="match status" value="1"/>
</dbReference>
<evidence type="ECO:0000256" key="2">
    <source>
        <dbReference type="SAM" id="Phobius"/>
    </source>
</evidence>
<feature type="transmembrane region" description="Helical" evidence="2">
    <location>
        <begin position="103"/>
        <end position="121"/>
    </location>
</feature>
<feature type="domain" description="CSD" evidence="3">
    <location>
        <begin position="3"/>
        <end position="68"/>
    </location>
</feature>
<dbReference type="PANTHER" id="PTHR12962">
    <property type="entry name" value="CALCIUM-REGULATED HEAT STABLE PROTEIN CRHSP-24-RELATED"/>
    <property type="match status" value="1"/>
</dbReference>
<protein>
    <submittedName>
        <fullName evidence="4">Uncharacterized membrane protein YsdA, DUF1294 family</fullName>
    </submittedName>
</protein>
<sequence length="204" mass="23534">MLRRNGTVMSWNADKGYGFIQSANNHQQFFAHITAFSNRRRQPTIGDHVTFTEQRQADNKHRAVDIDYVRTKLSFALLPVLTIASAFIVVIAYFGLLGYLPTQLWWSFTFASVVAYIFYAFDKKAALNNKRRTPEDFLQFLALIGGWPGALIAQQQFRHKTRKRSFRVVFYLAVLINIGAITFYMLEKDTIIQWIKAMLGAIKL</sequence>
<reference evidence="5" key="1">
    <citation type="submission" date="2015-08" db="EMBL/GenBank/DDBJ databases">
        <authorList>
            <person name="Varghese N."/>
        </authorList>
    </citation>
    <scope>NUCLEOTIDE SEQUENCE [LARGE SCALE GENOMIC DNA]</scope>
    <source>
        <strain evidence="5">DSM 27808</strain>
    </source>
</reference>
<dbReference type="PROSITE" id="PS51857">
    <property type="entry name" value="CSD_2"/>
    <property type="match status" value="1"/>
</dbReference>
<dbReference type="InterPro" id="IPR010718">
    <property type="entry name" value="DUF1294"/>
</dbReference>
<dbReference type="EMBL" id="CYHB01000001">
    <property type="protein sequence ID" value="CUA83204.1"/>
    <property type="molecule type" value="Genomic_DNA"/>
</dbReference>
<evidence type="ECO:0000313" key="4">
    <source>
        <dbReference type="EMBL" id="CUA83204.1"/>
    </source>
</evidence>
<dbReference type="OrthoDB" id="72963at2"/>
<keyword evidence="5" id="KW-1185">Reference proteome</keyword>
<dbReference type="PANTHER" id="PTHR12962:SF1">
    <property type="entry name" value="COLD SHOCK DOMAIN-CONTAINING PROTEIN CG9705"/>
    <property type="match status" value="1"/>
</dbReference>
<dbReference type="InterPro" id="IPR002059">
    <property type="entry name" value="CSP_DNA-bd"/>
</dbReference>
<dbReference type="GO" id="GO:0005829">
    <property type="term" value="C:cytosol"/>
    <property type="evidence" value="ECO:0007669"/>
    <property type="project" value="UniProtKB-ARBA"/>
</dbReference>
<accession>A0A0K6GX63</accession>
<dbReference type="Pfam" id="PF06961">
    <property type="entry name" value="DUF1294"/>
    <property type="match status" value="1"/>
</dbReference>
<proteinExistence type="predicted"/>
<dbReference type="InterPro" id="IPR011129">
    <property type="entry name" value="CSD"/>
</dbReference>
<evidence type="ECO:0000259" key="3">
    <source>
        <dbReference type="PROSITE" id="PS51857"/>
    </source>
</evidence>
<dbReference type="AlphaFoldDB" id="A0A0K6GX63"/>